<name>A0ACB8SFK4_9AGAM</name>
<dbReference type="Proteomes" id="UP000814140">
    <property type="component" value="Unassembled WGS sequence"/>
</dbReference>
<evidence type="ECO:0000313" key="1">
    <source>
        <dbReference type="EMBL" id="KAI0054805.1"/>
    </source>
</evidence>
<accession>A0ACB8SFK4</accession>
<protein>
    <submittedName>
        <fullName evidence="1">Cytochrome P450</fullName>
    </submittedName>
</protein>
<proteinExistence type="predicted"/>
<organism evidence="1 2">
    <name type="scientific">Artomyces pyxidatus</name>
    <dbReference type="NCBI Taxonomy" id="48021"/>
    <lineage>
        <taxon>Eukaryota</taxon>
        <taxon>Fungi</taxon>
        <taxon>Dikarya</taxon>
        <taxon>Basidiomycota</taxon>
        <taxon>Agaricomycotina</taxon>
        <taxon>Agaricomycetes</taxon>
        <taxon>Russulales</taxon>
        <taxon>Auriscalpiaceae</taxon>
        <taxon>Artomyces</taxon>
    </lineage>
</organism>
<reference evidence="1" key="1">
    <citation type="submission" date="2021-03" db="EMBL/GenBank/DDBJ databases">
        <authorList>
            <consortium name="DOE Joint Genome Institute"/>
            <person name="Ahrendt S."/>
            <person name="Looney B.P."/>
            <person name="Miyauchi S."/>
            <person name="Morin E."/>
            <person name="Drula E."/>
            <person name="Courty P.E."/>
            <person name="Chicoki N."/>
            <person name="Fauchery L."/>
            <person name="Kohler A."/>
            <person name="Kuo A."/>
            <person name="Labutti K."/>
            <person name="Pangilinan J."/>
            <person name="Lipzen A."/>
            <person name="Riley R."/>
            <person name="Andreopoulos W."/>
            <person name="He G."/>
            <person name="Johnson J."/>
            <person name="Barry K.W."/>
            <person name="Grigoriev I.V."/>
            <person name="Nagy L."/>
            <person name="Hibbett D."/>
            <person name="Henrissat B."/>
            <person name="Matheny P.B."/>
            <person name="Labbe J."/>
            <person name="Martin F."/>
        </authorList>
    </citation>
    <scope>NUCLEOTIDE SEQUENCE</scope>
    <source>
        <strain evidence="1">HHB10654</strain>
    </source>
</reference>
<keyword evidence="2" id="KW-1185">Reference proteome</keyword>
<reference evidence="1" key="2">
    <citation type="journal article" date="2022" name="New Phytol.">
        <title>Evolutionary transition to the ectomycorrhizal habit in the genomes of a hyperdiverse lineage of mushroom-forming fungi.</title>
        <authorList>
            <person name="Looney B."/>
            <person name="Miyauchi S."/>
            <person name="Morin E."/>
            <person name="Drula E."/>
            <person name="Courty P.E."/>
            <person name="Kohler A."/>
            <person name="Kuo A."/>
            <person name="LaButti K."/>
            <person name="Pangilinan J."/>
            <person name="Lipzen A."/>
            <person name="Riley R."/>
            <person name="Andreopoulos W."/>
            <person name="He G."/>
            <person name="Johnson J."/>
            <person name="Nolan M."/>
            <person name="Tritt A."/>
            <person name="Barry K.W."/>
            <person name="Grigoriev I.V."/>
            <person name="Nagy L.G."/>
            <person name="Hibbett D."/>
            <person name="Henrissat B."/>
            <person name="Matheny P.B."/>
            <person name="Labbe J."/>
            <person name="Martin F.M."/>
        </authorList>
    </citation>
    <scope>NUCLEOTIDE SEQUENCE</scope>
    <source>
        <strain evidence="1">HHB10654</strain>
    </source>
</reference>
<dbReference type="EMBL" id="MU277344">
    <property type="protein sequence ID" value="KAI0054805.1"/>
    <property type="molecule type" value="Genomic_DNA"/>
</dbReference>
<evidence type="ECO:0000313" key="2">
    <source>
        <dbReference type="Proteomes" id="UP000814140"/>
    </source>
</evidence>
<comment type="caution">
    <text evidence="1">The sequence shown here is derived from an EMBL/GenBank/DDBJ whole genome shotgun (WGS) entry which is preliminary data.</text>
</comment>
<gene>
    <name evidence="1" type="ORF">BV25DRAFT_1922361</name>
</gene>
<sequence>MLDHFLQLDRSLPSIIWLSCLFATSVGATYLVFSFGRHRIRQMVLWDIPGPQYQSYLTGNFKQMFNPYLGLEFRRLTRMTYGAVSKFYGPLGDQILLISDPKALSSILLKNQDIFEETEWFTESFRHAFGPGLLSSTGALHRRQRKILNPIFSSQKVRSMVPLFHKISNELRDVLLAKLSDSPQEIEIVDSLGRLTLEMIAQGGLGYTFSSFDADAGEKAFGAAVKELSFAMAKLWIFRSIFPLISRWPSKVLRFGAAWLPLANVRYFIKLIDIIYDNTSSLLGEKKALLAEGEEELANQVGGGRDIVSTLLKTNIKAPEELKMNDDEILAQMAIFLVAGTDTTSTALCHTLLLLSQRQDVQDKLRQELNGAVTAADSDELGHDELNALPYLDAVCRETLRLHPPINFVTRSCRADTTIPLSQRIQGAHSSDSSLFVPRGTSIFVDILNVNRDQDIWGPDAATWQPERWLSPLPESVADARVPGVYSHTLSFLGGGRSCIGFKFAEMGMKVVLSQLIRTFHFSPSKAEIVWRFGPVTTPSVKGSTAVAPMMPIVVEKI</sequence>